<feature type="transmembrane region" description="Helical" evidence="1">
    <location>
        <begin position="37"/>
        <end position="55"/>
    </location>
</feature>
<keyword evidence="1" id="KW-1133">Transmembrane helix</keyword>
<dbReference type="STRING" id="1802443.A2117_01755"/>
<proteinExistence type="predicted"/>
<dbReference type="Proteomes" id="UP000179245">
    <property type="component" value="Unassembled WGS sequence"/>
</dbReference>
<dbReference type="AlphaFoldDB" id="A0A1G2QP49"/>
<keyword evidence="1" id="KW-0812">Transmembrane</keyword>
<evidence type="ECO:0000313" key="2">
    <source>
        <dbReference type="EMBL" id="OHA61869.1"/>
    </source>
</evidence>
<feature type="transmembrane region" description="Helical" evidence="1">
    <location>
        <begin position="167"/>
        <end position="187"/>
    </location>
</feature>
<feature type="transmembrane region" description="Helical" evidence="1">
    <location>
        <begin position="6"/>
        <end position="25"/>
    </location>
</feature>
<name>A0A1G2QP49_9BACT</name>
<dbReference type="EMBL" id="MHTO01000027">
    <property type="protein sequence ID" value="OHA61869.1"/>
    <property type="molecule type" value="Genomic_DNA"/>
</dbReference>
<keyword evidence="1" id="KW-0472">Membrane</keyword>
<feature type="transmembrane region" description="Helical" evidence="1">
    <location>
        <begin position="61"/>
        <end position="80"/>
    </location>
</feature>
<evidence type="ECO:0000256" key="1">
    <source>
        <dbReference type="SAM" id="Phobius"/>
    </source>
</evidence>
<sequence>MAQYLQHLVFVGAIVQLAGIISYIKETLKGNTKPNKVTWLLWTVAPLIATFAAIADGVRWSVLPVFMSGFGPLLVLLASFVNKKSYWKLEKFDYLCGLCSILALVLWGITKEPVIAIIFAIASDAFAAVPTLMKSWKYSETETADAYTTGLFNSLTSFVAIKMWSFAAIAFPVYLVMINSSLILAIYRKRIFKKEFAAKEKENVSQNQNLS</sequence>
<evidence type="ECO:0000313" key="3">
    <source>
        <dbReference type="Proteomes" id="UP000179245"/>
    </source>
</evidence>
<protein>
    <submittedName>
        <fullName evidence="2">Uncharacterized protein</fullName>
    </submittedName>
</protein>
<gene>
    <name evidence="2" type="ORF">A2117_01755</name>
</gene>
<comment type="caution">
    <text evidence="2">The sequence shown here is derived from an EMBL/GenBank/DDBJ whole genome shotgun (WGS) entry which is preliminary data.</text>
</comment>
<organism evidence="2 3">
    <name type="scientific">Candidatus Wildermuthbacteria bacterium GWA2_46_15</name>
    <dbReference type="NCBI Taxonomy" id="1802443"/>
    <lineage>
        <taxon>Bacteria</taxon>
        <taxon>Candidatus Wildermuthiibacteriota</taxon>
    </lineage>
</organism>
<reference evidence="2 3" key="1">
    <citation type="journal article" date="2016" name="Nat. Commun.">
        <title>Thousands of microbial genomes shed light on interconnected biogeochemical processes in an aquifer system.</title>
        <authorList>
            <person name="Anantharaman K."/>
            <person name="Brown C.T."/>
            <person name="Hug L.A."/>
            <person name="Sharon I."/>
            <person name="Castelle C.J."/>
            <person name="Probst A.J."/>
            <person name="Thomas B.C."/>
            <person name="Singh A."/>
            <person name="Wilkins M.J."/>
            <person name="Karaoz U."/>
            <person name="Brodie E.L."/>
            <person name="Williams K.H."/>
            <person name="Hubbard S.S."/>
            <person name="Banfield J.F."/>
        </authorList>
    </citation>
    <scope>NUCLEOTIDE SEQUENCE [LARGE SCALE GENOMIC DNA]</scope>
</reference>
<accession>A0A1G2QP49</accession>